<dbReference type="InterPro" id="IPR020617">
    <property type="entry name" value="Thiolase_C"/>
</dbReference>
<keyword evidence="5" id="KW-0963">Cytoplasm</keyword>
<dbReference type="PROSITE" id="PS00639">
    <property type="entry name" value="THIOL_PROTEASE_HIS"/>
    <property type="match status" value="1"/>
</dbReference>
<accession>A0A182FV00</accession>
<dbReference type="Pfam" id="PF00112">
    <property type="entry name" value="Peptidase_C1"/>
    <property type="match status" value="2"/>
</dbReference>
<evidence type="ECO:0000256" key="13">
    <source>
        <dbReference type="ARBA" id="ARBA00023145"/>
    </source>
</evidence>
<evidence type="ECO:0000256" key="14">
    <source>
        <dbReference type="ARBA" id="ARBA00023157"/>
    </source>
</evidence>
<keyword evidence="13" id="KW-0865">Zymogen</keyword>
<dbReference type="InterPro" id="IPR000169">
    <property type="entry name" value="Pept_cys_AS"/>
</dbReference>
<dbReference type="VEuPathDB" id="VectorBase:AALB20_028329"/>
<dbReference type="NCBIfam" id="TIGR01930">
    <property type="entry name" value="AcCoA-C-Actrans"/>
    <property type="match status" value="1"/>
</dbReference>
<evidence type="ECO:0000256" key="4">
    <source>
        <dbReference type="ARBA" id="ARBA00010982"/>
    </source>
</evidence>
<dbReference type="InterPro" id="IPR013201">
    <property type="entry name" value="Prot_inhib_I29"/>
</dbReference>
<keyword evidence="12" id="KW-0496">Mitochondrion</keyword>
<dbReference type="InterPro" id="IPR020616">
    <property type="entry name" value="Thiolase_N"/>
</dbReference>
<keyword evidence="11" id="KW-0443">Lipid metabolism</keyword>
<dbReference type="PROSITE" id="PS00737">
    <property type="entry name" value="THIOLASE_2"/>
    <property type="match status" value="1"/>
</dbReference>
<keyword evidence="8" id="KW-0378">Hydrolase</keyword>
<dbReference type="Proteomes" id="UP000069272">
    <property type="component" value="Chromosome 3R"/>
</dbReference>
<comment type="catalytic activity">
    <reaction evidence="16">
        <text>Specificity close to that of papain. As compared to cathepsin B, cathepsin L exhibits higher activity toward protein substrates, but has little activity on Z-Arg-Arg-NHMec, and no peptidyl-dipeptidase activity.</text>
        <dbReference type="EC" id="3.4.22.15"/>
    </reaction>
</comment>
<organism evidence="19 20">
    <name type="scientific">Anopheles albimanus</name>
    <name type="common">New world malaria mosquito</name>
    <dbReference type="NCBI Taxonomy" id="7167"/>
    <lineage>
        <taxon>Eukaryota</taxon>
        <taxon>Metazoa</taxon>
        <taxon>Ecdysozoa</taxon>
        <taxon>Arthropoda</taxon>
        <taxon>Hexapoda</taxon>
        <taxon>Insecta</taxon>
        <taxon>Pterygota</taxon>
        <taxon>Neoptera</taxon>
        <taxon>Endopterygota</taxon>
        <taxon>Diptera</taxon>
        <taxon>Nematocera</taxon>
        <taxon>Culicoidea</taxon>
        <taxon>Culicidae</taxon>
        <taxon>Anophelinae</taxon>
        <taxon>Anopheles</taxon>
    </lineage>
</organism>
<dbReference type="VEuPathDB" id="VectorBase:AALB20_037364"/>
<keyword evidence="20" id="KW-1185">Reference proteome</keyword>
<evidence type="ECO:0000313" key="19">
    <source>
        <dbReference type="EnsemblMetazoa" id="AALB010385-PA"/>
    </source>
</evidence>
<comment type="pathway">
    <text evidence="2">Lipid metabolism; fatty acid beta-oxidation.</text>
</comment>
<dbReference type="PROSITE" id="PS00099">
    <property type="entry name" value="THIOLASE_3"/>
    <property type="match status" value="1"/>
</dbReference>
<dbReference type="CDD" id="cd02248">
    <property type="entry name" value="Peptidase_C1A"/>
    <property type="match status" value="2"/>
</dbReference>
<dbReference type="Pfam" id="PF01275">
    <property type="entry name" value="Myelin_PLP"/>
    <property type="match status" value="1"/>
</dbReference>
<dbReference type="InterPro" id="IPR025660">
    <property type="entry name" value="Pept_his_AS"/>
</dbReference>
<evidence type="ECO:0000256" key="7">
    <source>
        <dbReference type="ARBA" id="ARBA00022679"/>
    </source>
</evidence>
<sequence>MGGCCKSCITRIPYATLIATVMCLIGVGVFCGTMFRGTSLAIIMLDQVFHLRLPWIEAVQIIFVVIGATMGALGLMILFVGFLATGATRHKVYRAWGSRVGGRISCAVFMGISYLLNIVWILILCFLSIVTFIFTVFWNMCANPNVQTHRDCIDLTQFYFMFPEGVRQEDMKICDPGKVKAFCKDGVEKCEIMFILATVSCLLIILSFVHFLMCLAANYAHIRDHEKFQELQEMQNLTEMEYMFAIAMAYNMPNIAKITSSLSGSLTKTALRSISTTSSVYEPRRLPDKTGKNVVLVDGVRTPFLTSGTDYSKLMPHELARHSLLSLLRKTKINKEVIDYIVYGTVIQEVKTSNIAREAALSAGFSNKTPAHTVTMACISSNQAITTGIGLIATGTYDAIVAGGVEFMSDVPIRHSRKMRSLMLRANKAKTVGQRLQLLSTIRPDFFAPELPAVAEFSSGETMGHSADRLAAAFNASRQEQDDYALRSHTLAKEAQDKGYFTDLVPFKVSGVDKTIEKDNGIRVSSKEALAKLKPAFVKPYGTVTAANASFLTDGASACLVMTEEKAKQLGLRPKAYLRDFLYVSQDPIDQLLLGPAYGIPKLLKKAGLTLKDIDSWEIHEAFAGQIIANLKALDSDYFCKNYLGLDAKFGTPDMSKWNNWGGSLSIGHPFAATGVRLCMHTANRLVRENGQLGVVAACAAGGQGVAMLLERHPDANADRRQAKSVCGEVIWNVSIMKLLLVIVSLIAATYAAVSVSDVVRREWEAYKRKHSKIYKIGSEDRIRMNIYLEKRLKIAEHNEQYDRGLESFRLRLNQFSDLLHSEYLNIYCGYNQTFSNRVTGRRRTLGKTPVSWIDPANVKVLKTIDWRVQLLRLRVKREHRKSYGSESEDRLRMNIFMENKLEIAEHNKRYDRGLESFRLRLNQFSDLLHSEYVDTYCTYNDRLSNRMGGKRHRLGNTSVSWMEPANVYVHKNVDWRKQGAVTPVKNQVATKTGLNAFSDIDVVHREWETYKREHRKNYESESEDRLRMNIYMENKLEIAEHNKRYDRGLESFRLRLNQFSDLLHSEYVDTYCTYNDGLSNRMGGKRHRLGNTSVSWMEPANVYVHKNVDWRKQGAVTPVKNQAKYRNKGCKGGAIYRSFQYIEHNHGIDTEKSYPYQAKEGPCAYNPNAIGARIKGYVAIPSGDENALMKAVATVGPISIVVDSRHHTFKHYGDGIYYDPQCSATNLTHAMLVVGYEEWNAFKLQHRKKYESESEERIRMKIYVQNKHKIAKHNQRYDLGQEKFRLRVNKYADLLHEEFVHTLNGFNRSAAAGAKLLGREQLMPIEEPVSWIEPANVEVPTTIDWRQKGAVTPVKDQGHCGSCWSFSATGALEGQHFRKTGKLVSLSEQNLVDCSSKYGNNGCNGGLMDNAFQYVKDNKGIDTEKAYPYEAIDDECHFNPKAVGATDKGFVDIPQGDEKALKKALATVGPVSVAIDASHESFQFYSEGVYYEPQCDSEQLDHGVLAVGYGTTEDGEDYWLVKNSWGTTWGDQGYVKMARNRENHCGIATTASYPLV</sequence>
<dbReference type="VEuPathDB" id="VectorBase:AALB017717"/>
<evidence type="ECO:0000256" key="9">
    <source>
        <dbReference type="ARBA" id="ARBA00022807"/>
    </source>
</evidence>
<comment type="subcellular location">
    <subcellularLocation>
        <location evidence="1">Mitochondrion</location>
    </subcellularLocation>
</comment>
<dbReference type="InterPro" id="IPR020610">
    <property type="entry name" value="Thiolase_AS"/>
</dbReference>
<dbReference type="EnsemblMetazoa" id="AALB010385-RA">
    <property type="protein sequence ID" value="AALB010385-PA"/>
    <property type="gene ID" value="AALB010385"/>
</dbReference>
<keyword evidence="14" id="KW-1015">Disulfide bond</keyword>
<feature type="domain" description="Cathepsin propeptide inhibitor" evidence="18">
    <location>
        <begin position="1008"/>
        <end position="1068"/>
    </location>
</feature>
<dbReference type="InterPro" id="IPR025661">
    <property type="entry name" value="Pept_asp_AS"/>
</dbReference>
<dbReference type="GO" id="GO:0003988">
    <property type="term" value="F:acetyl-CoA C-acyltransferase activity"/>
    <property type="evidence" value="ECO:0007669"/>
    <property type="project" value="UniProtKB-ARBA"/>
</dbReference>
<dbReference type="VEuPathDB" id="VectorBase:AALB20_027438"/>
<dbReference type="GO" id="GO:0004197">
    <property type="term" value="F:cysteine-type endopeptidase activity"/>
    <property type="evidence" value="ECO:0007669"/>
    <property type="project" value="UniProtKB-EC"/>
</dbReference>
<evidence type="ECO:0000256" key="16">
    <source>
        <dbReference type="ARBA" id="ARBA00036319"/>
    </source>
</evidence>
<dbReference type="PANTHER" id="PTHR18919:SF153">
    <property type="entry name" value="TRIFUNCTIONAL ENZYME SUBUNIT BETA, MITOCHONDRIAL"/>
    <property type="match status" value="1"/>
</dbReference>
<dbReference type="GO" id="GO:0006508">
    <property type="term" value="P:proteolysis"/>
    <property type="evidence" value="ECO:0007669"/>
    <property type="project" value="UniProtKB-KW"/>
</dbReference>
<dbReference type="Pfam" id="PF00108">
    <property type="entry name" value="Thiolase_N"/>
    <property type="match status" value="1"/>
</dbReference>
<evidence type="ECO:0000256" key="6">
    <source>
        <dbReference type="ARBA" id="ARBA00022670"/>
    </source>
</evidence>
<evidence type="ECO:0000313" key="20">
    <source>
        <dbReference type="Proteomes" id="UP000069272"/>
    </source>
</evidence>
<dbReference type="PANTHER" id="PTHR18919">
    <property type="entry name" value="ACETYL-COA C-ACYLTRANSFERASE"/>
    <property type="match status" value="1"/>
</dbReference>
<evidence type="ECO:0000259" key="18">
    <source>
        <dbReference type="SMART" id="SM00848"/>
    </source>
</evidence>
<dbReference type="InterPro" id="IPR039417">
    <property type="entry name" value="Peptidase_C1A_papain-like"/>
</dbReference>
<dbReference type="SUPFAM" id="SSF54001">
    <property type="entry name" value="Cysteine proteinases"/>
    <property type="match status" value="4"/>
</dbReference>
<dbReference type="InterPro" id="IPR002155">
    <property type="entry name" value="Thiolase"/>
</dbReference>
<dbReference type="InterPro" id="IPR016039">
    <property type="entry name" value="Thiolase-like"/>
</dbReference>
<dbReference type="VEuPathDB" id="VectorBase:AALB20_032834"/>
<dbReference type="Pfam" id="PF02803">
    <property type="entry name" value="Thiolase_C"/>
    <property type="match status" value="1"/>
</dbReference>
<dbReference type="VEuPathDB" id="VectorBase:AALB017716"/>
<reference evidence="19 20" key="1">
    <citation type="journal article" date="2017" name="G3 (Bethesda)">
        <title>The Physical Genome Mapping of Anopheles albimanus Corrected Scaffold Misassemblies and Identified Interarm Rearrangements in Genus Anopheles.</title>
        <authorList>
            <person name="Artemov G.N."/>
            <person name="Peery A.N."/>
            <person name="Jiang X."/>
            <person name="Tu Z."/>
            <person name="Stegniy V.N."/>
            <person name="Sharakhova M.V."/>
            <person name="Sharakhov I.V."/>
        </authorList>
    </citation>
    <scope>NUCLEOTIDE SEQUENCE [LARGE SCALE GENOMIC DNA]</scope>
    <source>
        <strain evidence="19 20">ALBI9_A</strain>
    </source>
</reference>
<dbReference type="PROSITE" id="PS00098">
    <property type="entry name" value="THIOLASE_1"/>
    <property type="match status" value="1"/>
</dbReference>
<keyword evidence="15" id="KW-0012">Acyltransferase</keyword>
<dbReference type="Gene3D" id="1.10.287.2250">
    <property type="match status" value="1"/>
</dbReference>
<keyword evidence="6" id="KW-0645">Protease</keyword>
<protein>
    <submittedName>
        <fullName evidence="19">Uncharacterized protein</fullName>
    </submittedName>
</protein>
<dbReference type="VEuPathDB" id="VectorBase:AALB017715"/>
<feature type="domain" description="Cathepsin propeptide inhibitor" evidence="18">
    <location>
        <begin position="764"/>
        <end position="824"/>
    </location>
</feature>
<dbReference type="SMART" id="SM00645">
    <property type="entry name" value="Pept_C1"/>
    <property type="match status" value="2"/>
</dbReference>
<dbReference type="VEuPathDB" id="VectorBase:AALB017718"/>
<dbReference type="SUPFAM" id="SSF53901">
    <property type="entry name" value="Thiolase-like"/>
    <property type="match status" value="2"/>
</dbReference>
<dbReference type="Pfam" id="PF08246">
    <property type="entry name" value="Inhibitor_I29"/>
    <property type="match status" value="3"/>
</dbReference>
<dbReference type="GO" id="GO:0005739">
    <property type="term" value="C:mitochondrion"/>
    <property type="evidence" value="ECO:0007669"/>
    <property type="project" value="UniProtKB-SubCell"/>
</dbReference>
<evidence type="ECO:0000256" key="1">
    <source>
        <dbReference type="ARBA" id="ARBA00004173"/>
    </source>
</evidence>
<feature type="domain" description="Cathepsin propeptide inhibitor" evidence="18">
    <location>
        <begin position="877"/>
        <end position="933"/>
    </location>
</feature>
<feature type="domain" description="Cathepsin propeptide inhibitor" evidence="18">
    <location>
        <begin position="1240"/>
        <end position="1300"/>
    </location>
</feature>
<name>A0A182FV00_ANOAL</name>
<dbReference type="SMART" id="SM00848">
    <property type="entry name" value="Inhibitor_I29"/>
    <property type="match status" value="4"/>
</dbReference>
<dbReference type="InterPro" id="IPR020615">
    <property type="entry name" value="Thiolase_acyl_enz_int_AS"/>
</dbReference>
<dbReference type="PROSITE" id="PS00640">
    <property type="entry name" value="THIOL_PROTEASE_ASN"/>
    <property type="match status" value="1"/>
</dbReference>
<dbReference type="InterPro" id="IPR000668">
    <property type="entry name" value="Peptidase_C1A_C"/>
</dbReference>
<dbReference type="Gene3D" id="3.40.47.10">
    <property type="match status" value="1"/>
</dbReference>
<proteinExistence type="inferred from homology"/>
<comment type="similarity">
    <text evidence="4">Belongs to the thiolase-like superfamily. Thiolase family.</text>
</comment>
<dbReference type="VEuPathDB" id="VectorBase:AALB017713"/>
<comment type="similarity">
    <text evidence="3">Belongs to the peptidase C1 family.</text>
</comment>
<dbReference type="CDD" id="cd00751">
    <property type="entry name" value="thiolase"/>
    <property type="match status" value="1"/>
</dbReference>
<evidence type="ECO:0000259" key="17">
    <source>
        <dbReference type="SMART" id="SM00645"/>
    </source>
</evidence>
<evidence type="ECO:0000256" key="11">
    <source>
        <dbReference type="ARBA" id="ARBA00023098"/>
    </source>
</evidence>
<evidence type="ECO:0000256" key="3">
    <source>
        <dbReference type="ARBA" id="ARBA00008455"/>
    </source>
</evidence>
<dbReference type="Gene3D" id="3.90.70.10">
    <property type="entry name" value="Cysteine proteinases"/>
    <property type="match status" value="4"/>
</dbReference>
<keyword evidence="10" id="KW-0276">Fatty acid metabolism</keyword>
<evidence type="ECO:0000256" key="5">
    <source>
        <dbReference type="ARBA" id="ARBA00022490"/>
    </source>
</evidence>
<evidence type="ECO:0000256" key="15">
    <source>
        <dbReference type="ARBA" id="ARBA00023315"/>
    </source>
</evidence>
<dbReference type="FunFam" id="3.90.70.10:FF:000006">
    <property type="entry name" value="Cathepsin S"/>
    <property type="match status" value="1"/>
</dbReference>
<dbReference type="VEuPathDB" id="VectorBase:AALB002670"/>
<dbReference type="PROSITE" id="PS00139">
    <property type="entry name" value="THIOL_PROTEASE_CYS"/>
    <property type="match status" value="1"/>
</dbReference>
<evidence type="ECO:0000256" key="2">
    <source>
        <dbReference type="ARBA" id="ARBA00005005"/>
    </source>
</evidence>
<evidence type="ECO:0000256" key="12">
    <source>
        <dbReference type="ARBA" id="ARBA00023128"/>
    </source>
</evidence>
<dbReference type="InterPro" id="IPR038765">
    <property type="entry name" value="Papain-like_cys_pep_sf"/>
</dbReference>
<feature type="domain" description="Peptidase C1A papain C-terminal" evidence="17">
    <location>
        <begin position="1340"/>
        <end position="1556"/>
    </location>
</feature>
<dbReference type="GO" id="GO:0006635">
    <property type="term" value="P:fatty acid beta-oxidation"/>
    <property type="evidence" value="ECO:0007669"/>
    <property type="project" value="TreeGrafter"/>
</dbReference>
<evidence type="ECO:0000256" key="8">
    <source>
        <dbReference type="ARBA" id="ARBA00022801"/>
    </source>
</evidence>
<dbReference type="FunFam" id="3.40.47.10:FF:000011">
    <property type="entry name" value="3-ketoacyl-CoA thiolase"/>
    <property type="match status" value="1"/>
</dbReference>
<feature type="domain" description="Peptidase C1A papain C-terminal" evidence="17">
    <location>
        <begin position="1105"/>
        <end position="1259"/>
    </location>
</feature>
<dbReference type="InterPro" id="IPR001614">
    <property type="entry name" value="Myelin_PLP"/>
</dbReference>
<evidence type="ECO:0000256" key="10">
    <source>
        <dbReference type="ARBA" id="ARBA00022832"/>
    </source>
</evidence>
<dbReference type="GO" id="GO:0016020">
    <property type="term" value="C:membrane"/>
    <property type="evidence" value="ECO:0007669"/>
    <property type="project" value="InterPro"/>
</dbReference>
<keyword evidence="9" id="KW-0788">Thiol protease</keyword>
<dbReference type="PRINTS" id="PR00705">
    <property type="entry name" value="PAPAIN"/>
</dbReference>
<keyword evidence="7" id="KW-0808">Transferase</keyword>
<dbReference type="STRING" id="7167.A0A182FV00"/>
<reference evidence="19" key="2">
    <citation type="submission" date="2022-08" db="UniProtKB">
        <authorList>
            <consortium name="EnsemblMetazoa"/>
        </authorList>
    </citation>
    <scope>IDENTIFICATION</scope>
    <source>
        <strain evidence="19">STECLA/ALBI9_A</strain>
    </source>
</reference>
<dbReference type="InterPro" id="IPR020613">
    <property type="entry name" value="Thiolase_CS"/>
</dbReference>